<feature type="transmembrane region" description="Helical" evidence="2">
    <location>
        <begin position="292"/>
        <end position="313"/>
    </location>
</feature>
<dbReference type="PANTHER" id="PTHR39466:SF1">
    <property type="entry name" value="RGS DOMAIN-CONTAINING PROTEIN"/>
    <property type="match status" value="1"/>
</dbReference>
<feature type="region of interest" description="Disordered" evidence="1">
    <location>
        <begin position="15"/>
        <end position="39"/>
    </location>
</feature>
<evidence type="ECO:0000313" key="3">
    <source>
        <dbReference type="EMBL" id="PKS11293.1"/>
    </source>
</evidence>
<dbReference type="SUPFAM" id="SSF48097">
    <property type="entry name" value="Regulator of G-protein signaling, RGS"/>
    <property type="match status" value="1"/>
</dbReference>
<dbReference type="OrthoDB" id="3232309at2759"/>
<dbReference type="AlphaFoldDB" id="A0A2N3NFT5"/>
<feature type="compositionally biased region" description="Basic and acidic residues" evidence="1">
    <location>
        <begin position="15"/>
        <end position="24"/>
    </location>
</feature>
<keyword evidence="2" id="KW-1133">Transmembrane helix</keyword>
<dbReference type="InterPro" id="IPR044926">
    <property type="entry name" value="RGS_subdomain_2"/>
</dbReference>
<evidence type="ECO:0000313" key="4">
    <source>
        <dbReference type="Proteomes" id="UP000233524"/>
    </source>
</evidence>
<name>A0A2N3NFT5_9PEZI</name>
<dbReference type="EMBL" id="NLAX01000008">
    <property type="protein sequence ID" value="PKS11293.1"/>
    <property type="molecule type" value="Genomic_DNA"/>
</dbReference>
<keyword evidence="2" id="KW-0812">Transmembrane</keyword>
<evidence type="ECO:0000256" key="1">
    <source>
        <dbReference type="SAM" id="MobiDB-lite"/>
    </source>
</evidence>
<dbReference type="Proteomes" id="UP000233524">
    <property type="component" value="Unassembled WGS sequence"/>
</dbReference>
<feature type="transmembrane region" description="Helical" evidence="2">
    <location>
        <begin position="417"/>
        <end position="439"/>
    </location>
</feature>
<reference evidence="3 4" key="1">
    <citation type="journal article" date="2017" name="G3 (Bethesda)">
        <title>First Draft Genome Sequence of the Pathogenic Fungus Lomentospora prolificans (Formerly Scedosporium prolificans).</title>
        <authorList>
            <person name="Luo R."/>
            <person name="Zimin A."/>
            <person name="Workman R."/>
            <person name="Fan Y."/>
            <person name="Pertea G."/>
            <person name="Grossman N."/>
            <person name="Wear M.P."/>
            <person name="Jia B."/>
            <person name="Miller H."/>
            <person name="Casadevall A."/>
            <person name="Timp W."/>
            <person name="Zhang S.X."/>
            <person name="Salzberg S.L."/>
        </authorList>
    </citation>
    <scope>NUCLEOTIDE SEQUENCE [LARGE SCALE GENOMIC DNA]</scope>
    <source>
        <strain evidence="3 4">JHH-5317</strain>
    </source>
</reference>
<dbReference type="VEuPathDB" id="FungiDB:jhhlp_003055"/>
<keyword evidence="4" id="KW-1185">Reference proteome</keyword>
<proteinExistence type="predicted"/>
<keyword evidence="2" id="KW-0472">Membrane</keyword>
<organism evidence="3 4">
    <name type="scientific">Lomentospora prolificans</name>
    <dbReference type="NCBI Taxonomy" id="41688"/>
    <lineage>
        <taxon>Eukaryota</taxon>
        <taxon>Fungi</taxon>
        <taxon>Dikarya</taxon>
        <taxon>Ascomycota</taxon>
        <taxon>Pezizomycotina</taxon>
        <taxon>Sordariomycetes</taxon>
        <taxon>Hypocreomycetidae</taxon>
        <taxon>Microascales</taxon>
        <taxon>Microascaceae</taxon>
        <taxon>Lomentospora</taxon>
    </lineage>
</organism>
<comment type="caution">
    <text evidence="3">The sequence shown here is derived from an EMBL/GenBank/DDBJ whole genome shotgun (WGS) entry which is preliminary data.</text>
</comment>
<dbReference type="InParanoid" id="A0A2N3NFT5"/>
<dbReference type="PANTHER" id="PTHR39466">
    <property type="entry name" value="RGS DOMAIN-CONTAINING PROTEIN"/>
    <property type="match status" value="1"/>
</dbReference>
<feature type="compositionally biased region" description="Low complexity" evidence="1">
    <location>
        <begin position="25"/>
        <end position="39"/>
    </location>
</feature>
<feature type="transmembrane region" description="Helical" evidence="2">
    <location>
        <begin position="319"/>
        <end position="345"/>
    </location>
</feature>
<gene>
    <name evidence="3" type="ORF">jhhlp_003055</name>
</gene>
<evidence type="ECO:0000256" key="2">
    <source>
        <dbReference type="SAM" id="Phobius"/>
    </source>
</evidence>
<evidence type="ECO:0008006" key="5">
    <source>
        <dbReference type="Google" id="ProtNLM"/>
    </source>
</evidence>
<accession>A0A2N3NFT5</accession>
<dbReference type="Gene3D" id="1.10.167.10">
    <property type="entry name" value="Regulator of G-protein Signalling 4, domain 2"/>
    <property type="match status" value="1"/>
</dbReference>
<dbReference type="STRING" id="41688.A0A2N3NFT5"/>
<protein>
    <recommendedName>
        <fullName evidence="5">RGS domain-containing protein</fullName>
    </recommendedName>
</protein>
<dbReference type="InterPro" id="IPR036305">
    <property type="entry name" value="RGS_sf"/>
</dbReference>
<sequence length="447" mass="49757">MGLLPLTYSRPSHISHDEYRKSRESAASSERASLRSGRSGLSAGIPDALAFDKIIAGKTCPPMAIRDFMNYLLFVEFSAENLQFYLWYQGYIERFGKAPSSDLALAPKWTREMEDEISTRIQKEASEKTRPVRSGAAEIFKGTDFDNKTAAEHGIEIDTFPILPRTPTSSGDRDSIYAPSSLPSNTSTLRSGTGEAFASAGAKAPFTIQPFREEIDRIISTYIMVDAPRQLNLSDRDRKTLLHALSYTTHPSALDIAFKAADSSLRFQSHPNFVRWSVCNGNPPRISFARTLGFSGIALSFGLAIMLTLSTSARGWRAFLAFGWALGICSVVASYRGMCICMYAMHHRHIRPWELFLDAEEGVQAVAKRSFDSFGSSNSFEQEPWLVNYSNKSLIFKIFDKEAWIQEPVLRQIQDTIFVQSLLIGSAIAAILAIIFVFIPAGNLFSF</sequence>